<dbReference type="SUPFAM" id="SSF50978">
    <property type="entry name" value="WD40 repeat-like"/>
    <property type="match status" value="2"/>
</dbReference>
<dbReference type="SUPFAM" id="SSF52540">
    <property type="entry name" value="P-loop containing nucleoside triphosphate hydrolases"/>
    <property type="match status" value="1"/>
</dbReference>
<feature type="repeat" description="WD" evidence="7">
    <location>
        <begin position="846"/>
        <end position="887"/>
    </location>
</feature>
<keyword evidence="1 7" id="KW-0853">WD repeat</keyword>
<dbReference type="PANTHER" id="PTHR22847:SF637">
    <property type="entry name" value="WD REPEAT DOMAIN 5B"/>
    <property type="match status" value="1"/>
</dbReference>
<feature type="domain" description="NACHT" evidence="8">
    <location>
        <begin position="332"/>
        <end position="545"/>
    </location>
</feature>
<dbReference type="PROSITE" id="PS00678">
    <property type="entry name" value="WD_REPEATS_1"/>
    <property type="match status" value="8"/>
</dbReference>
<dbReference type="FunFam" id="2.130.10.10:FF:000228">
    <property type="entry name" value="COMPASS-like H3K4 histone methylase component WDR5A"/>
    <property type="match status" value="1"/>
</dbReference>
<evidence type="ECO:0000256" key="3">
    <source>
        <dbReference type="ARBA" id="ARBA00023054"/>
    </source>
</evidence>
<evidence type="ECO:0000313" key="9">
    <source>
        <dbReference type="EMBL" id="PHH53425.1"/>
    </source>
</evidence>
<dbReference type="SMART" id="SM00320">
    <property type="entry name" value="WD40"/>
    <property type="match status" value="10"/>
</dbReference>
<dbReference type="InterPro" id="IPR016035">
    <property type="entry name" value="Acyl_Trfase/lysoPLipase"/>
</dbReference>
<keyword evidence="2" id="KW-0677">Repeat</keyword>
<dbReference type="OrthoDB" id="538223at2759"/>
<keyword evidence="10" id="KW-1185">Reference proteome</keyword>
<sequence>MLGRLQMSVNQCIEEYKRIANEVFVSKWLRTLTIRSTAFSATKLEMAIKQMIRDNCSEPQCLQRKNENHTAGTDACVHHDMLFTAELCTKTAVLAMTKVNLETIPTFFTTYDAPGNLTGCKVWEVARATSAAITLFDSIKLGRDEIKFIDASYGYNNPCEALIAEAKMQFPGRNMMILSIGTGHGDVVKISDSRGSVLEALKKMASSSKATELRLRERYNSPGVYYRFNVENGLKDAKLFDGHKLNHISAHTVNYLKENKQSIKQFVNAFTMSAASQHDEKDKQCLSELYVADPATDKKDIETKKGGLLKGSYGWILRHKGFQEFRDRSESSILWIKGDPGKGKTMLLCGIINVVESNNSASLSYFFCQATNDRVNSATSVLRGLIYHLACRNPHLTQYVRKKYDYKQDAFKNADAWYDLCEVLTAMLNDPSMENAILIVDALDECSKDQKQLLEFITESSPAKWIVSSRNWPDVEEILNRANGKVKIHLEINQNSVSAAVNSYIDSKVDQLAQEKNYDRDMKSAVLQHLRSNSHGTFLWVSLVCHELSNCRKRHTPDTLKSFPAGLNALYERMVKQIFDSRDAKTCRDIIAQVFIAYRPLTLEELYVLVESLENIERQELEELVAQCGSFLTIHNNDISFVHQSAKDYLLEKASGRIMPAGIADQHKTVFKRSLKILHKGLQRDIYNLKAPGSLIDEVKTPQPDPLAAIRYSCVFWFDHLNDSSKNDMGYESETILAFLKERYLHWLEALSLLRDISAAGRGMGRLKLCLKRPSQDLEDFIKDAQRFLLFCGEIIEVAPLQVYVSALIFSPTNSLIRRMFSHEEPGWIEVKPKVDENWHACLRTLEGHAGEVASVTFSNDGQRLASGSCDKTVKIWDATSGACLQTLQGHADEVTSVAFSDDGQRLASGSLDKTVKIWDATSGACLQTLEGHAEEVASVTFSNDGQRLALGSYDQTVKIWDATSGACLQTLEGHDYWVTSVTFSNNGQQLASGSYDKTVKIWDATSGACLQTLKGHASVVTSVTFSNNGQQLASGSYDKTVKIWDATSGACLQTLKGHASVVTSVTFSNDGQRLASGSYDQTVKIWDATSGACLQTLEGHASAVTSVTFSNNGQRLASGSYDKTVKIWDATSGACLQTLEGHADRVTSVTFSNDVQRLASGSWDRTVKIWDATSGACVQTLEGHAKEVISVTFSNDGQRLASRSDDKTVKIWDATSGACLQTLEGHFNKETSVVLSYYEQRLVSASLAGQPSSPCSKFDSYCISKDGIWVLRNQERVIWLPPSYRPVRSAIAHQKVAFSTASGHVIVIGFRSTS</sequence>
<accession>A0A2C5X4Q1</accession>
<protein>
    <recommendedName>
        <fullName evidence="5">Mitochondrial division protein 1</fullName>
    </recommendedName>
</protein>
<feature type="repeat" description="WD" evidence="7">
    <location>
        <begin position="1182"/>
        <end position="1223"/>
    </location>
</feature>
<feature type="repeat" description="WD" evidence="7">
    <location>
        <begin position="888"/>
        <end position="929"/>
    </location>
</feature>
<dbReference type="Gene3D" id="2.130.10.10">
    <property type="entry name" value="YVTN repeat-like/Quinoprotein amine dehydrogenase"/>
    <property type="match status" value="5"/>
</dbReference>
<proteinExistence type="inferred from homology"/>
<feature type="repeat" description="WD" evidence="7">
    <location>
        <begin position="972"/>
        <end position="1013"/>
    </location>
</feature>
<organism evidence="9 10">
    <name type="scientific">Ceratocystis fimbriata CBS 114723</name>
    <dbReference type="NCBI Taxonomy" id="1035309"/>
    <lineage>
        <taxon>Eukaryota</taxon>
        <taxon>Fungi</taxon>
        <taxon>Dikarya</taxon>
        <taxon>Ascomycota</taxon>
        <taxon>Pezizomycotina</taxon>
        <taxon>Sordariomycetes</taxon>
        <taxon>Hypocreomycetidae</taxon>
        <taxon>Microascales</taxon>
        <taxon>Ceratocystidaceae</taxon>
        <taxon>Ceratocystis</taxon>
    </lineage>
</organism>
<dbReference type="PROSITE" id="PS50294">
    <property type="entry name" value="WD_REPEATS_REGION"/>
    <property type="match status" value="9"/>
</dbReference>
<dbReference type="InterPro" id="IPR036322">
    <property type="entry name" value="WD40_repeat_dom_sf"/>
</dbReference>
<dbReference type="GO" id="GO:0035097">
    <property type="term" value="C:histone methyltransferase complex"/>
    <property type="evidence" value="ECO:0007669"/>
    <property type="project" value="UniProtKB-ARBA"/>
</dbReference>
<dbReference type="Pfam" id="PF23239">
    <property type="entry name" value="DUF7069"/>
    <property type="match status" value="1"/>
</dbReference>
<gene>
    <name evidence="9" type="primary">HET-E1_46</name>
    <name evidence="9" type="ORF">CFIMG_008210RA00001</name>
</gene>
<comment type="similarity">
    <text evidence="4">Belongs to the WD repeat MDV1/CAF4 family.</text>
</comment>
<dbReference type="SUPFAM" id="SSF52151">
    <property type="entry name" value="FabD/lysophospholipase-like"/>
    <property type="match status" value="1"/>
</dbReference>
<dbReference type="Gene3D" id="3.40.1090.10">
    <property type="entry name" value="Cytosolic phospholipase A2 catalytic domain"/>
    <property type="match status" value="1"/>
</dbReference>
<evidence type="ECO:0000256" key="5">
    <source>
        <dbReference type="ARBA" id="ARBA00039789"/>
    </source>
</evidence>
<evidence type="ECO:0000256" key="4">
    <source>
        <dbReference type="ARBA" id="ARBA00038415"/>
    </source>
</evidence>
<dbReference type="Proteomes" id="UP000222788">
    <property type="component" value="Unassembled WGS sequence"/>
</dbReference>
<feature type="repeat" description="WD" evidence="7">
    <location>
        <begin position="1140"/>
        <end position="1181"/>
    </location>
</feature>
<reference evidence="9 10" key="2">
    <citation type="journal article" date="2013" name="IMA Fungus">
        <title>IMA Genome-F 1: Ceratocystis fimbriata: Draft nuclear genome sequence for the plant pathogen, Ceratocystis fimbriata.</title>
        <authorList>
            <person name="Wilken P.M."/>
            <person name="Steenkamp E.T."/>
            <person name="Wingfield M.J."/>
            <person name="de Beer Z.W."/>
            <person name="Wingfield B.D."/>
        </authorList>
    </citation>
    <scope>NUCLEOTIDE SEQUENCE [LARGE SCALE GENOMIC DNA]</scope>
    <source>
        <strain evidence="9 10">CBS 114723</strain>
    </source>
</reference>
<dbReference type="STRING" id="1035309.A0A2C5X4Q1"/>
<evidence type="ECO:0000313" key="10">
    <source>
        <dbReference type="Proteomes" id="UP000222788"/>
    </source>
</evidence>
<evidence type="ECO:0000256" key="1">
    <source>
        <dbReference type="ARBA" id="ARBA00022574"/>
    </source>
</evidence>
<dbReference type="PROSITE" id="PS50082">
    <property type="entry name" value="WD_REPEATS_2"/>
    <property type="match status" value="9"/>
</dbReference>
<evidence type="ECO:0000256" key="6">
    <source>
        <dbReference type="ARBA" id="ARBA00043913"/>
    </source>
</evidence>
<dbReference type="EMBL" id="APWK03000044">
    <property type="protein sequence ID" value="PHH53425.1"/>
    <property type="molecule type" value="Genomic_DNA"/>
</dbReference>
<reference evidence="9 10" key="1">
    <citation type="journal article" date="2013" name="Fungal Biol.">
        <title>Analysis of microsatellite markers in the genome of the plant pathogen Ceratocystis fimbriata.</title>
        <authorList>
            <person name="Simpson M.C."/>
            <person name="Wilken P.M."/>
            <person name="Coetzee M.P."/>
            <person name="Wingfield M.J."/>
            <person name="Wingfield B.D."/>
        </authorList>
    </citation>
    <scope>NUCLEOTIDE SEQUENCE [LARGE SCALE GENOMIC DNA]</scope>
    <source>
        <strain evidence="9 10">CBS 114723</strain>
    </source>
</reference>
<evidence type="ECO:0000256" key="2">
    <source>
        <dbReference type="ARBA" id="ARBA00022737"/>
    </source>
</evidence>
<feature type="repeat" description="WD" evidence="7">
    <location>
        <begin position="1014"/>
        <end position="1055"/>
    </location>
</feature>
<dbReference type="InterPro" id="IPR007111">
    <property type="entry name" value="NACHT_NTPase"/>
</dbReference>
<dbReference type="Gene3D" id="3.40.50.300">
    <property type="entry name" value="P-loop containing nucleotide triphosphate hydrolases"/>
    <property type="match status" value="1"/>
</dbReference>
<dbReference type="InterPro" id="IPR019775">
    <property type="entry name" value="WD40_repeat_CS"/>
</dbReference>
<comment type="function">
    <text evidence="6">Involved in mitochondrial fission. Acts as an adapter protein required to form mitochondrial fission complexes. Formation of these complexes is required to promote constriction and fission of the mitochondrial compartment at a late step in mitochondrial division.</text>
</comment>
<dbReference type="PANTHER" id="PTHR22847">
    <property type="entry name" value="WD40 REPEAT PROTEIN"/>
    <property type="match status" value="1"/>
</dbReference>
<dbReference type="InterPro" id="IPR020472">
    <property type="entry name" value="WD40_PAC1"/>
</dbReference>
<dbReference type="PRINTS" id="PR00320">
    <property type="entry name" value="GPROTEINBRPT"/>
</dbReference>
<dbReference type="InterPro" id="IPR015943">
    <property type="entry name" value="WD40/YVTN_repeat-like_dom_sf"/>
</dbReference>
<dbReference type="CDD" id="cd00200">
    <property type="entry name" value="WD40"/>
    <property type="match status" value="1"/>
</dbReference>
<comment type="caution">
    <text evidence="9">The sequence shown here is derived from an EMBL/GenBank/DDBJ whole genome shotgun (WGS) entry which is preliminary data.</text>
</comment>
<name>A0A2C5X4Q1_9PEZI</name>
<keyword evidence="3" id="KW-0175">Coiled coil</keyword>
<feature type="repeat" description="WD" evidence="7">
    <location>
        <begin position="1098"/>
        <end position="1139"/>
    </location>
</feature>
<dbReference type="PROSITE" id="PS50837">
    <property type="entry name" value="NACHT"/>
    <property type="match status" value="1"/>
</dbReference>
<dbReference type="InterPro" id="IPR056884">
    <property type="entry name" value="NPHP3-like_N"/>
</dbReference>
<dbReference type="InterPro" id="IPR001680">
    <property type="entry name" value="WD40_rpt"/>
</dbReference>
<dbReference type="Pfam" id="PF00400">
    <property type="entry name" value="WD40"/>
    <property type="match status" value="9"/>
</dbReference>
<dbReference type="InterPro" id="IPR027417">
    <property type="entry name" value="P-loop_NTPase"/>
</dbReference>
<evidence type="ECO:0000259" key="8">
    <source>
        <dbReference type="PROSITE" id="PS50837"/>
    </source>
</evidence>
<feature type="repeat" description="WD" evidence="7">
    <location>
        <begin position="1056"/>
        <end position="1097"/>
    </location>
</feature>
<dbReference type="Pfam" id="PF24883">
    <property type="entry name" value="NPHP3_N"/>
    <property type="match status" value="1"/>
</dbReference>
<feature type="repeat" description="WD" evidence="7">
    <location>
        <begin position="930"/>
        <end position="971"/>
    </location>
</feature>
<dbReference type="InterPro" id="IPR055497">
    <property type="entry name" value="DUF7069"/>
</dbReference>
<evidence type="ECO:0000256" key="7">
    <source>
        <dbReference type="PROSITE-ProRule" id="PRU00221"/>
    </source>
</evidence>